<dbReference type="InterPro" id="IPR036444">
    <property type="entry name" value="PLipase_A2_dom_sf"/>
</dbReference>
<dbReference type="InterPro" id="IPR033113">
    <property type="entry name" value="PLA2_histidine"/>
</dbReference>
<dbReference type="SUPFAM" id="SSF48619">
    <property type="entry name" value="Phospholipase A2, PLA2"/>
    <property type="match status" value="1"/>
</dbReference>
<sequence>LARHWLDRCCREHDKCVTDTNTLPTRLVRLSPSCENYISLCITDEEEEKPTGYTALSHCWGGAEDTLQLTTKSLSQLLEGVPCAELPKNFQDAVTITKWLGLKYIWIDSLCIIQDSKEDWAKEVTTMASVYKNATCTIVTATSPDSHHSCFAERDLLRSLPCKVPVPGGMQWPTADACKRELYAMRHSRLQTRGWIYQELVLSPRKLVFTESGIIWTCKTCTSVDTIPGTEGPQEESAVLEKIAKLTLSDKIYQADFNQLWWSVASAYSKRHLTKPEDKLVALSAIAHEVQKMTGFNYVAGLWAEMLPLGLFWEVYKPKVEDRNRPYRAPSWSWASIE</sequence>
<evidence type="ECO:0000259" key="3">
    <source>
        <dbReference type="Pfam" id="PF06985"/>
    </source>
</evidence>
<evidence type="ECO:0000256" key="1">
    <source>
        <dbReference type="ARBA" id="ARBA00004613"/>
    </source>
</evidence>
<name>A0A6A6AYJ1_9PEZI</name>
<gene>
    <name evidence="4" type="ORF">K452DRAFT_200428</name>
</gene>
<accession>A0A6A6AYJ1</accession>
<dbReference type="Proteomes" id="UP000799438">
    <property type="component" value="Unassembled WGS sequence"/>
</dbReference>
<keyword evidence="2" id="KW-0964">Secreted</keyword>
<evidence type="ECO:0000313" key="4">
    <source>
        <dbReference type="EMBL" id="KAF2136999.1"/>
    </source>
</evidence>
<reference evidence="4" key="1">
    <citation type="journal article" date="2020" name="Stud. Mycol.">
        <title>101 Dothideomycetes genomes: a test case for predicting lifestyles and emergence of pathogens.</title>
        <authorList>
            <person name="Haridas S."/>
            <person name="Albert R."/>
            <person name="Binder M."/>
            <person name="Bloem J."/>
            <person name="Labutti K."/>
            <person name="Salamov A."/>
            <person name="Andreopoulos B."/>
            <person name="Baker S."/>
            <person name="Barry K."/>
            <person name="Bills G."/>
            <person name="Bluhm B."/>
            <person name="Cannon C."/>
            <person name="Castanera R."/>
            <person name="Culley D."/>
            <person name="Daum C."/>
            <person name="Ezra D."/>
            <person name="Gonzalez J."/>
            <person name="Henrissat B."/>
            <person name="Kuo A."/>
            <person name="Liang C."/>
            <person name="Lipzen A."/>
            <person name="Lutzoni F."/>
            <person name="Magnuson J."/>
            <person name="Mondo S."/>
            <person name="Nolan M."/>
            <person name="Ohm R."/>
            <person name="Pangilinan J."/>
            <person name="Park H.-J."/>
            <person name="Ramirez L."/>
            <person name="Alfaro M."/>
            <person name="Sun H."/>
            <person name="Tritt A."/>
            <person name="Yoshinaga Y."/>
            <person name="Zwiers L.-H."/>
            <person name="Turgeon B."/>
            <person name="Goodwin S."/>
            <person name="Spatafora J."/>
            <person name="Crous P."/>
            <person name="Grigoriev I."/>
        </authorList>
    </citation>
    <scope>NUCLEOTIDE SEQUENCE</scope>
    <source>
        <strain evidence="4">CBS 121167</strain>
    </source>
</reference>
<dbReference type="RefSeq" id="XP_033392717.1">
    <property type="nucleotide sequence ID" value="XM_033536027.1"/>
</dbReference>
<organism evidence="4 5">
    <name type="scientific">Aplosporella prunicola CBS 121167</name>
    <dbReference type="NCBI Taxonomy" id="1176127"/>
    <lineage>
        <taxon>Eukaryota</taxon>
        <taxon>Fungi</taxon>
        <taxon>Dikarya</taxon>
        <taxon>Ascomycota</taxon>
        <taxon>Pezizomycotina</taxon>
        <taxon>Dothideomycetes</taxon>
        <taxon>Dothideomycetes incertae sedis</taxon>
        <taxon>Botryosphaeriales</taxon>
        <taxon>Aplosporellaceae</taxon>
        <taxon>Aplosporella</taxon>
    </lineage>
</organism>
<dbReference type="EMBL" id="ML995508">
    <property type="protein sequence ID" value="KAF2136999.1"/>
    <property type="molecule type" value="Genomic_DNA"/>
</dbReference>
<dbReference type="PROSITE" id="PS00118">
    <property type="entry name" value="PA2_HIS"/>
    <property type="match status" value="1"/>
</dbReference>
<feature type="non-terminal residue" evidence="4">
    <location>
        <position position="338"/>
    </location>
</feature>
<protein>
    <recommendedName>
        <fullName evidence="3">Heterokaryon incompatibility domain-containing protein</fullName>
    </recommendedName>
</protein>
<evidence type="ECO:0000256" key="2">
    <source>
        <dbReference type="ARBA" id="ARBA00022525"/>
    </source>
</evidence>
<feature type="non-terminal residue" evidence="4">
    <location>
        <position position="1"/>
    </location>
</feature>
<dbReference type="OrthoDB" id="2958217at2759"/>
<dbReference type="GeneID" id="54293523"/>
<dbReference type="PANTHER" id="PTHR33112:SF9">
    <property type="entry name" value="HETEROKARYON INCOMPATIBILITY DOMAIN-CONTAINING PROTEIN"/>
    <property type="match status" value="1"/>
</dbReference>
<dbReference type="InterPro" id="IPR010730">
    <property type="entry name" value="HET"/>
</dbReference>
<comment type="subcellular location">
    <subcellularLocation>
        <location evidence="1">Secreted</location>
    </subcellularLocation>
</comment>
<dbReference type="GO" id="GO:0050482">
    <property type="term" value="P:arachidonate secretion"/>
    <property type="evidence" value="ECO:0007669"/>
    <property type="project" value="InterPro"/>
</dbReference>
<keyword evidence="5" id="KW-1185">Reference proteome</keyword>
<dbReference type="GO" id="GO:0004623">
    <property type="term" value="F:phospholipase A2 activity"/>
    <property type="evidence" value="ECO:0007669"/>
    <property type="project" value="InterPro"/>
</dbReference>
<proteinExistence type="predicted"/>
<dbReference type="PANTHER" id="PTHR33112">
    <property type="entry name" value="DOMAIN PROTEIN, PUTATIVE-RELATED"/>
    <property type="match status" value="1"/>
</dbReference>
<dbReference type="AlphaFoldDB" id="A0A6A6AYJ1"/>
<evidence type="ECO:0000313" key="5">
    <source>
        <dbReference type="Proteomes" id="UP000799438"/>
    </source>
</evidence>
<dbReference type="GO" id="GO:0006644">
    <property type="term" value="P:phospholipid metabolic process"/>
    <property type="evidence" value="ECO:0007669"/>
    <property type="project" value="InterPro"/>
</dbReference>
<dbReference type="GO" id="GO:0005576">
    <property type="term" value="C:extracellular region"/>
    <property type="evidence" value="ECO:0007669"/>
    <property type="project" value="UniProtKB-SubCell"/>
</dbReference>
<feature type="domain" description="Heterokaryon incompatibility" evidence="3">
    <location>
        <begin position="53"/>
        <end position="199"/>
    </location>
</feature>
<dbReference type="Pfam" id="PF06985">
    <property type="entry name" value="HET"/>
    <property type="match status" value="1"/>
</dbReference>